<dbReference type="SUPFAM" id="SSF56281">
    <property type="entry name" value="Metallo-hydrolase/oxidoreductase"/>
    <property type="match status" value="1"/>
</dbReference>
<dbReference type="AlphaFoldDB" id="X1M6Y5"/>
<reference evidence="1" key="1">
    <citation type="journal article" date="2014" name="Front. Microbiol.">
        <title>High frequency of phylogenetically diverse reductive dehalogenase-homologous genes in deep subseafloor sedimentary metagenomes.</title>
        <authorList>
            <person name="Kawai M."/>
            <person name="Futagami T."/>
            <person name="Toyoda A."/>
            <person name="Takaki Y."/>
            <person name="Nishi S."/>
            <person name="Hori S."/>
            <person name="Arai W."/>
            <person name="Tsubouchi T."/>
            <person name="Morono Y."/>
            <person name="Uchiyama I."/>
            <person name="Ito T."/>
            <person name="Fujiyama A."/>
            <person name="Inagaki F."/>
            <person name="Takami H."/>
        </authorList>
    </citation>
    <scope>NUCLEOTIDE SEQUENCE</scope>
    <source>
        <strain evidence="1">Expedition CK06-06</strain>
    </source>
</reference>
<gene>
    <name evidence="1" type="ORF">S06H3_05462</name>
</gene>
<evidence type="ECO:0000313" key="1">
    <source>
        <dbReference type="EMBL" id="GAI02114.1"/>
    </source>
</evidence>
<name>X1M6Y5_9ZZZZ</name>
<organism evidence="1">
    <name type="scientific">marine sediment metagenome</name>
    <dbReference type="NCBI Taxonomy" id="412755"/>
    <lineage>
        <taxon>unclassified sequences</taxon>
        <taxon>metagenomes</taxon>
        <taxon>ecological metagenomes</taxon>
    </lineage>
</organism>
<evidence type="ECO:0008006" key="2">
    <source>
        <dbReference type="Google" id="ProtNLM"/>
    </source>
</evidence>
<accession>X1M6Y5</accession>
<comment type="caution">
    <text evidence="1">The sequence shown here is derived from an EMBL/GenBank/DDBJ whole genome shotgun (WGS) entry which is preliminary data.</text>
</comment>
<protein>
    <recommendedName>
        <fullName evidence="2">MBL fold metallo-hydrolase</fullName>
    </recommendedName>
</protein>
<proteinExistence type="predicted"/>
<dbReference type="Gene3D" id="3.60.15.10">
    <property type="entry name" value="Ribonuclease Z/Hydroxyacylglutathione hydrolase-like"/>
    <property type="match status" value="1"/>
</dbReference>
<sequence>FFDNLCRSFGKVSLDDMLQKRERKSYGNPLDEIPHARDKDFGDYDQRRRELFKKGLKWFKGRAKKWNSAKVIPELKFRDIEIRFPEGKEFKFGRTKLRFTLPLFHGIEFSRVGWVFATVIEYGGEKLIHSSDLDGPIIEDYANWIIRENPDVLILDGPMTYMLGYLTTRTTMNRAVSNAVRILRKTDVRLMIYDHHLPREPKFKEWTREVWDEGKRRGKKVLTAAEFLGKRPAVLG</sequence>
<dbReference type="InterPro" id="IPR036866">
    <property type="entry name" value="RibonucZ/Hydroxyglut_hydro"/>
</dbReference>
<feature type="non-terminal residue" evidence="1">
    <location>
        <position position="1"/>
    </location>
</feature>
<dbReference type="EMBL" id="BARV01002028">
    <property type="protein sequence ID" value="GAI02114.1"/>
    <property type="molecule type" value="Genomic_DNA"/>
</dbReference>